<organism evidence="1 2">
    <name type="scientific">Bacteroides stercoris ATCC 43183</name>
    <dbReference type="NCBI Taxonomy" id="449673"/>
    <lineage>
        <taxon>Bacteria</taxon>
        <taxon>Pseudomonadati</taxon>
        <taxon>Bacteroidota</taxon>
        <taxon>Bacteroidia</taxon>
        <taxon>Bacteroidales</taxon>
        <taxon>Bacteroidaceae</taxon>
        <taxon>Bacteroides</taxon>
    </lineage>
</organism>
<protein>
    <submittedName>
        <fullName evidence="1">Uncharacterized protein</fullName>
    </submittedName>
</protein>
<dbReference type="Proteomes" id="UP000004713">
    <property type="component" value="Unassembled WGS sequence"/>
</dbReference>
<dbReference type="HOGENOM" id="CLU_3266002_0_0_10"/>
<reference evidence="1 2" key="2">
    <citation type="submission" date="2007-11" db="EMBL/GenBank/DDBJ databases">
        <authorList>
            <person name="Fulton L."/>
            <person name="Clifton S."/>
            <person name="Fulton B."/>
            <person name="Xu J."/>
            <person name="Minx P."/>
            <person name="Pepin K.H."/>
            <person name="Johnson M."/>
            <person name="Thiruvilangam P."/>
            <person name="Bhonagiri V."/>
            <person name="Nash W.E."/>
            <person name="Mardis E.R."/>
            <person name="Wilson R.K."/>
        </authorList>
    </citation>
    <scope>NUCLEOTIDE SEQUENCE [LARGE SCALE GENOMIC DNA]</scope>
    <source>
        <strain evidence="1 2">ATCC 43183</strain>
    </source>
</reference>
<sequence>MCAKTKIRLLFVSLFRHGLRGKHGFHGKRIKKICEIRVFRI</sequence>
<evidence type="ECO:0000313" key="1">
    <source>
        <dbReference type="EMBL" id="EDS15393.1"/>
    </source>
</evidence>
<name>B0NR94_BACSE</name>
<dbReference type="EMBL" id="ABFZ02000019">
    <property type="protein sequence ID" value="EDS15393.1"/>
    <property type="molecule type" value="Genomic_DNA"/>
</dbReference>
<comment type="caution">
    <text evidence="1">The sequence shown here is derived from an EMBL/GenBank/DDBJ whole genome shotgun (WGS) entry which is preliminary data.</text>
</comment>
<reference evidence="1 2" key="1">
    <citation type="submission" date="2007-11" db="EMBL/GenBank/DDBJ databases">
        <title>Draft genome sequence of Bacteroides stercoris(ATCC 43183).</title>
        <authorList>
            <person name="Sudarsanam P."/>
            <person name="Ley R."/>
            <person name="Guruge J."/>
            <person name="Turnbaugh P.J."/>
            <person name="Mahowald M."/>
            <person name="Liep D."/>
            <person name="Gordon J."/>
        </authorList>
    </citation>
    <scope>NUCLEOTIDE SEQUENCE [LARGE SCALE GENOMIC DNA]</scope>
    <source>
        <strain evidence="1 2">ATCC 43183</strain>
    </source>
</reference>
<dbReference type="AlphaFoldDB" id="B0NR94"/>
<accession>B0NR94</accession>
<proteinExistence type="predicted"/>
<gene>
    <name evidence="1" type="ORF">BACSTE_01894</name>
</gene>
<evidence type="ECO:0000313" key="2">
    <source>
        <dbReference type="Proteomes" id="UP000004713"/>
    </source>
</evidence>